<keyword evidence="5" id="KW-0325">Glycoprotein</keyword>
<dbReference type="Pfam" id="PF01607">
    <property type="entry name" value="CBM_14"/>
    <property type="match status" value="1"/>
</dbReference>
<dbReference type="RefSeq" id="XP_019545246.3">
    <property type="nucleotide sequence ID" value="XM_019689701.3"/>
</dbReference>
<feature type="signal peptide" evidence="6">
    <location>
        <begin position="1"/>
        <end position="18"/>
    </location>
</feature>
<feature type="chain" id="PRO_5045233188" description="Chitin-binding type-2 domain-containing protein" evidence="6">
    <location>
        <begin position="19"/>
        <end position="281"/>
    </location>
</feature>
<dbReference type="PANTHER" id="PTHR23301">
    <property type="entry name" value="CHITIN BINDING PERITROPHIN-A"/>
    <property type="match status" value="1"/>
</dbReference>
<organism evidence="8 9">
    <name type="scientific">Aedes albopictus</name>
    <name type="common">Asian tiger mosquito</name>
    <name type="synonym">Stegomyia albopicta</name>
    <dbReference type="NCBI Taxonomy" id="7160"/>
    <lineage>
        <taxon>Eukaryota</taxon>
        <taxon>Metazoa</taxon>
        <taxon>Ecdysozoa</taxon>
        <taxon>Arthropoda</taxon>
        <taxon>Hexapoda</taxon>
        <taxon>Insecta</taxon>
        <taxon>Pterygota</taxon>
        <taxon>Neoptera</taxon>
        <taxon>Endopterygota</taxon>
        <taxon>Diptera</taxon>
        <taxon>Nematocera</taxon>
        <taxon>Culicoidea</taxon>
        <taxon>Culicidae</taxon>
        <taxon>Culicinae</taxon>
        <taxon>Aedini</taxon>
        <taxon>Aedes</taxon>
        <taxon>Stegomyia</taxon>
    </lineage>
</organism>
<dbReference type="EnsemblMetazoa" id="AALFPA23_008940.R12241">
    <property type="protein sequence ID" value="AALFPA23_008940.P12241"/>
    <property type="gene ID" value="AALFPA23_008940"/>
</dbReference>
<dbReference type="Proteomes" id="UP000069940">
    <property type="component" value="Unassembled WGS sequence"/>
</dbReference>
<reference evidence="9" key="1">
    <citation type="journal article" date="2015" name="Proc. Natl. Acad. Sci. U.S.A.">
        <title>Genome sequence of the Asian Tiger mosquito, Aedes albopictus, reveals insights into its biology, genetics, and evolution.</title>
        <authorList>
            <person name="Chen X.G."/>
            <person name="Jiang X."/>
            <person name="Gu J."/>
            <person name="Xu M."/>
            <person name="Wu Y."/>
            <person name="Deng Y."/>
            <person name="Zhang C."/>
            <person name="Bonizzoni M."/>
            <person name="Dermauw W."/>
            <person name="Vontas J."/>
            <person name="Armbruster P."/>
            <person name="Huang X."/>
            <person name="Yang Y."/>
            <person name="Zhang H."/>
            <person name="He W."/>
            <person name="Peng H."/>
            <person name="Liu Y."/>
            <person name="Wu K."/>
            <person name="Chen J."/>
            <person name="Lirakis M."/>
            <person name="Topalis P."/>
            <person name="Van Leeuwen T."/>
            <person name="Hall A.B."/>
            <person name="Jiang X."/>
            <person name="Thorpe C."/>
            <person name="Mueller R.L."/>
            <person name="Sun C."/>
            <person name="Waterhouse R.M."/>
            <person name="Yan G."/>
            <person name="Tu Z.J."/>
            <person name="Fang X."/>
            <person name="James A.A."/>
        </authorList>
    </citation>
    <scope>NUCLEOTIDE SEQUENCE [LARGE SCALE GENOMIC DNA]</scope>
    <source>
        <strain evidence="9">Foshan</strain>
    </source>
</reference>
<protein>
    <recommendedName>
        <fullName evidence="7">Chitin-binding type-2 domain-containing protein</fullName>
    </recommendedName>
</protein>
<dbReference type="InterPro" id="IPR051940">
    <property type="entry name" value="Chitin_bind-dev_reg"/>
</dbReference>
<accession>A0ABM1YGK9</accession>
<name>A0ABM1YGK9_AEDAL</name>
<evidence type="ECO:0000256" key="1">
    <source>
        <dbReference type="ARBA" id="ARBA00022669"/>
    </source>
</evidence>
<keyword evidence="9" id="KW-1185">Reference proteome</keyword>
<evidence type="ECO:0000256" key="3">
    <source>
        <dbReference type="ARBA" id="ARBA00022737"/>
    </source>
</evidence>
<keyword evidence="3" id="KW-0677">Repeat</keyword>
<keyword evidence="4" id="KW-1015">Disulfide bond</keyword>
<dbReference type="PROSITE" id="PS50940">
    <property type="entry name" value="CHIT_BIND_II"/>
    <property type="match status" value="1"/>
</dbReference>
<evidence type="ECO:0000256" key="4">
    <source>
        <dbReference type="ARBA" id="ARBA00023157"/>
    </source>
</evidence>
<evidence type="ECO:0000313" key="8">
    <source>
        <dbReference type="EnsemblMetazoa" id="AALFPA23_008940.P12241"/>
    </source>
</evidence>
<sequence length="281" mass="31114">MHATTILVLLIAHKSVVGLPYYVNPNYSGSINTGYLYNVVYECPRDYRWNVFTEQCEMVKLKTTTTPPSYYYPYENSVTGNDPDPPYVSYGITSGYYKSRNDGPAKMQRKKGITFNPDTNRCENHQPVRQRPHVPYLAPKLQTTMPTGGNTPHGCPDHVDPYNPVHLPHPDCAKYYKCTTSGPEEWHCPDGLHWSRALNRCDHYWRAGCAGGGSKDLSMVTSTASPVITTATTTSTARTTAASTKVSSTTGATLSRFGGLVDETTESEDFYTTDAVIANDL</sequence>
<evidence type="ECO:0000256" key="5">
    <source>
        <dbReference type="ARBA" id="ARBA00023180"/>
    </source>
</evidence>
<evidence type="ECO:0000256" key="2">
    <source>
        <dbReference type="ARBA" id="ARBA00022729"/>
    </source>
</evidence>
<dbReference type="Gene3D" id="2.170.140.10">
    <property type="entry name" value="Chitin binding domain"/>
    <property type="match status" value="1"/>
</dbReference>
<evidence type="ECO:0000256" key="6">
    <source>
        <dbReference type="SAM" id="SignalP"/>
    </source>
</evidence>
<keyword evidence="2 6" id="KW-0732">Signal</keyword>
<evidence type="ECO:0000259" key="7">
    <source>
        <dbReference type="PROSITE" id="PS50940"/>
    </source>
</evidence>
<reference evidence="8" key="2">
    <citation type="submission" date="2025-05" db="UniProtKB">
        <authorList>
            <consortium name="EnsemblMetazoa"/>
        </authorList>
    </citation>
    <scope>IDENTIFICATION</scope>
    <source>
        <strain evidence="8">Foshan</strain>
    </source>
</reference>
<dbReference type="GeneID" id="109415766"/>
<proteinExistence type="predicted"/>
<dbReference type="SMART" id="SM00494">
    <property type="entry name" value="ChtBD2"/>
    <property type="match status" value="1"/>
</dbReference>
<dbReference type="InterPro" id="IPR036508">
    <property type="entry name" value="Chitin-bd_dom_sf"/>
</dbReference>
<feature type="domain" description="Chitin-binding type-2" evidence="7">
    <location>
        <begin position="152"/>
        <end position="211"/>
    </location>
</feature>
<dbReference type="PANTHER" id="PTHR23301:SF0">
    <property type="entry name" value="CHITIN-BINDING TYPE-2 DOMAIN-CONTAINING PROTEIN-RELATED"/>
    <property type="match status" value="1"/>
</dbReference>
<keyword evidence="1" id="KW-0147">Chitin-binding</keyword>
<dbReference type="SUPFAM" id="SSF57625">
    <property type="entry name" value="Invertebrate chitin-binding proteins"/>
    <property type="match status" value="1"/>
</dbReference>
<evidence type="ECO:0000313" key="9">
    <source>
        <dbReference type="Proteomes" id="UP000069940"/>
    </source>
</evidence>
<dbReference type="InterPro" id="IPR002557">
    <property type="entry name" value="Chitin-bd_dom"/>
</dbReference>